<feature type="domain" description="N-acetyltransferase" evidence="3">
    <location>
        <begin position="9"/>
        <end position="169"/>
    </location>
</feature>
<dbReference type="InterPro" id="IPR000182">
    <property type="entry name" value="GNAT_dom"/>
</dbReference>
<sequence length="170" mass="19509">MNKEIEKGFEFRNIRIEESEEAAMVEQKCFPPNEACAPRFMKERIQAAADIFLVAVDKNNGKIAGFLNGLATEEEHLRDEFFTDASLHDPNGKNIMLTGLAVLPEYRRQGIAGSLVERYAQREKEKHRKQLILTCLEEKVAMYQKFGFQDLGISQSSWGGEIWHEMAREI</sequence>
<evidence type="ECO:0000259" key="3">
    <source>
        <dbReference type="PROSITE" id="PS51186"/>
    </source>
</evidence>
<evidence type="ECO:0000256" key="1">
    <source>
        <dbReference type="ARBA" id="ARBA00022679"/>
    </source>
</evidence>
<dbReference type="InterPro" id="IPR016181">
    <property type="entry name" value="Acyl_CoA_acyltransferase"/>
</dbReference>
<evidence type="ECO:0000256" key="2">
    <source>
        <dbReference type="ARBA" id="ARBA00023315"/>
    </source>
</evidence>
<dbReference type="Pfam" id="PF13508">
    <property type="entry name" value="Acetyltransf_7"/>
    <property type="match status" value="1"/>
</dbReference>
<keyword evidence="2" id="KW-0012">Acyltransferase</keyword>
<dbReference type="Gene3D" id="3.40.630.30">
    <property type="match status" value="1"/>
</dbReference>
<dbReference type="EMBL" id="CACRST010000022">
    <property type="protein sequence ID" value="VYT21891.1"/>
    <property type="molecule type" value="Genomic_DNA"/>
</dbReference>
<organism evidence="4">
    <name type="scientific">Blautia glucerasea</name>
    <dbReference type="NCBI Taxonomy" id="536633"/>
    <lineage>
        <taxon>Bacteria</taxon>
        <taxon>Bacillati</taxon>
        <taxon>Bacillota</taxon>
        <taxon>Clostridia</taxon>
        <taxon>Lachnospirales</taxon>
        <taxon>Lachnospiraceae</taxon>
        <taxon>Blautia</taxon>
    </lineage>
</organism>
<gene>
    <name evidence="4" type="ORF">BGLFYP119_02317</name>
</gene>
<dbReference type="GO" id="GO:0008080">
    <property type="term" value="F:N-acetyltransferase activity"/>
    <property type="evidence" value="ECO:0007669"/>
    <property type="project" value="UniProtKB-ARBA"/>
</dbReference>
<accession>A0A6N2V0K6</accession>
<dbReference type="SUPFAM" id="SSF55729">
    <property type="entry name" value="Acyl-CoA N-acyltransferases (Nat)"/>
    <property type="match status" value="1"/>
</dbReference>
<keyword evidence="1 4" id="KW-0808">Transferase</keyword>
<dbReference type="PROSITE" id="PS51186">
    <property type="entry name" value="GNAT"/>
    <property type="match status" value="1"/>
</dbReference>
<evidence type="ECO:0000313" key="4">
    <source>
        <dbReference type="EMBL" id="VYT21891.1"/>
    </source>
</evidence>
<protein>
    <submittedName>
        <fullName evidence="4">Acetyltransferase (GNAT) family protein</fullName>
    </submittedName>
</protein>
<dbReference type="PANTHER" id="PTHR10908:SF0">
    <property type="entry name" value="SEROTONIN N-ACETYLTRANSFERASE"/>
    <property type="match status" value="1"/>
</dbReference>
<reference evidence="4" key="1">
    <citation type="submission" date="2019-11" db="EMBL/GenBank/DDBJ databases">
        <authorList>
            <person name="Feng L."/>
        </authorList>
    </citation>
    <scope>NUCLEOTIDE SEQUENCE</scope>
    <source>
        <strain evidence="4">BgluceraseaLFYP119</strain>
    </source>
</reference>
<dbReference type="RefSeq" id="WP_297885761.1">
    <property type="nucleotide sequence ID" value="NZ_CACRST010000022.1"/>
</dbReference>
<proteinExistence type="predicted"/>
<name>A0A6N2V0K6_9FIRM</name>
<dbReference type="InterPro" id="IPR051635">
    <property type="entry name" value="SNAT-like"/>
</dbReference>
<dbReference type="AlphaFoldDB" id="A0A6N2V0K6"/>
<dbReference type="PANTHER" id="PTHR10908">
    <property type="entry name" value="SEROTONIN N-ACETYLTRANSFERASE"/>
    <property type="match status" value="1"/>
</dbReference>
<dbReference type="CDD" id="cd04301">
    <property type="entry name" value="NAT_SF"/>
    <property type="match status" value="1"/>
</dbReference>